<evidence type="ECO:0000256" key="10">
    <source>
        <dbReference type="ARBA" id="ARBA00023242"/>
    </source>
</evidence>
<keyword evidence="10" id="KW-0539">Nucleus</keyword>
<evidence type="ECO:0000256" key="6">
    <source>
        <dbReference type="ARBA" id="ARBA00022701"/>
    </source>
</evidence>
<comment type="caution">
    <text evidence="16">The sequence shown here is derived from an EMBL/GenBank/DDBJ whole genome shotgun (WGS) entry which is preliminary data.</text>
</comment>
<keyword evidence="8" id="KW-0970">Cilium biogenesis/degradation</keyword>
<protein>
    <recommendedName>
        <fullName evidence="5">Tubulin delta chain</fullName>
    </recommendedName>
    <alternativeName>
        <fullName evidence="12">Delta-tubulin</fullName>
    </alternativeName>
</protein>
<proteinExistence type="inferred from homology"/>
<name>A0A0V0Q9P2_PSEPJ</name>
<evidence type="ECO:0000256" key="14">
    <source>
        <dbReference type="RuleBase" id="RU000352"/>
    </source>
</evidence>
<keyword evidence="9 14" id="KW-0342">GTP-binding</keyword>
<feature type="domain" description="Tubulin/FtsZ GTPase" evidence="15">
    <location>
        <begin position="39"/>
        <end position="236"/>
    </location>
</feature>
<keyword evidence="17" id="KW-1185">Reference proteome</keyword>
<dbReference type="InterPro" id="IPR017975">
    <property type="entry name" value="Tubulin_CS"/>
</dbReference>
<evidence type="ECO:0000256" key="12">
    <source>
        <dbReference type="ARBA" id="ARBA00030594"/>
    </source>
</evidence>
<gene>
    <name evidence="16" type="ORF">PPERSA_00774</name>
</gene>
<comment type="similarity">
    <text evidence="4 14">Belongs to the tubulin family.</text>
</comment>
<dbReference type="GO" id="GO:0005814">
    <property type="term" value="C:centriole"/>
    <property type="evidence" value="ECO:0007669"/>
    <property type="project" value="UniProtKB-SubCell"/>
</dbReference>
<dbReference type="PROSITE" id="PS00227">
    <property type="entry name" value="TUBULIN"/>
    <property type="match status" value="1"/>
</dbReference>
<organism evidence="16 17">
    <name type="scientific">Pseudocohnilembus persalinus</name>
    <name type="common">Ciliate</name>
    <dbReference type="NCBI Taxonomy" id="266149"/>
    <lineage>
        <taxon>Eukaryota</taxon>
        <taxon>Sar</taxon>
        <taxon>Alveolata</taxon>
        <taxon>Ciliophora</taxon>
        <taxon>Intramacronucleata</taxon>
        <taxon>Oligohymenophorea</taxon>
        <taxon>Scuticociliatia</taxon>
        <taxon>Philasterida</taxon>
        <taxon>Pseudocohnilembidae</taxon>
        <taxon>Pseudocohnilembus</taxon>
    </lineage>
</organism>
<dbReference type="OMA" id="ACHPEYK"/>
<dbReference type="GO" id="GO:0005874">
    <property type="term" value="C:microtubule"/>
    <property type="evidence" value="ECO:0007669"/>
    <property type="project" value="UniProtKB-KW"/>
</dbReference>
<dbReference type="PRINTS" id="PR01224">
    <property type="entry name" value="DELTATUBULIN"/>
</dbReference>
<dbReference type="PANTHER" id="PTHR11588">
    <property type="entry name" value="TUBULIN"/>
    <property type="match status" value="1"/>
</dbReference>
<dbReference type="InterPro" id="IPR036525">
    <property type="entry name" value="Tubulin/FtsZ_GTPase_sf"/>
</dbReference>
<accession>A0A0V0Q9P2</accession>
<dbReference type="EMBL" id="LDAU01000224">
    <property type="protein sequence ID" value="KRW98947.1"/>
    <property type="molecule type" value="Genomic_DNA"/>
</dbReference>
<dbReference type="GO" id="GO:0005200">
    <property type="term" value="F:structural constituent of cytoskeleton"/>
    <property type="evidence" value="ECO:0007669"/>
    <property type="project" value="InterPro"/>
</dbReference>
<evidence type="ECO:0000259" key="15">
    <source>
        <dbReference type="SMART" id="SM00864"/>
    </source>
</evidence>
<evidence type="ECO:0000256" key="13">
    <source>
        <dbReference type="ARBA" id="ARBA00046149"/>
    </source>
</evidence>
<dbReference type="SUPFAM" id="SSF52490">
    <property type="entry name" value="Tubulin nucleotide-binding domain-like"/>
    <property type="match status" value="1"/>
</dbReference>
<dbReference type="InterPro" id="IPR003008">
    <property type="entry name" value="Tubulin_FtsZ_GTPase"/>
</dbReference>
<dbReference type="InterPro" id="IPR000217">
    <property type="entry name" value="Tubulin"/>
</dbReference>
<dbReference type="GO" id="GO:0005929">
    <property type="term" value="C:cilium"/>
    <property type="evidence" value="ECO:0007669"/>
    <property type="project" value="UniProtKB-SubCell"/>
</dbReference>
<comment type="subcellular location">
    <subcellularLocation>
        <location evidence="3">Cell projection</location>
        <location evidence="3">Cilium</location>
    </subcellularLocation>
    <subcellularLocation>
        <location evidence="1">Cytoplasm</location>
        <location evidence="1">Cytoskeleton</location>
        <location evidence="1">Microtubule organizing center</location>
        <location evidence="1">Centrosome</location>
        <location evidence="1">Centriole</location>
    </subcellularLocation>
    <subcellularLocation>
        <location evidence="2">Nucleus</location>
    </subcellularLocation>
</comment>
<evidence type="ECO:0000313" key="17">
    <source>
        <dbReference type="Proteomes" id="UP000054937"/>
    </source>
</evidence>
<dbReference type="AlphaFoldDB" id="A0A0V0Q9P2"/>
<dbReference type="GO" id="GO:0030030">
    <property type="term" value="P:cell projection organization"/>
    <property type="evidence" value="ECO:0007669"/>
    <property type="project" value="UniProtKB-KW"/>
</dbReference>
<evidence type="ECO:0000256" key="9">
    <source>
        <dbReference type="ARBA" id="ARBA00023134"/>
    </source>
</evidence>
<dbReference type="Pfam" id="PF00091">
    <property type="entry name" value="Tubulin"/>
    <property type="match status" value="1"/>
</dbReference>
<evidence type="ECO:0000256" key="4">
    <source>
        <dbReference type="ARBA" id="ARBA00009636"/>
    </source>
</evidence>
<reference evidence="16 17" key="1">
    <citation type="journal article" date="2015" name="Sci. Rep.">
        <title>Genome of the facultative scuticociliatosis pathogen Pseudocohnilembus persalinus provides insight into its virulence through horizontal gene transfer.</title>
        <authorList>
            <person name="Xiong J."/>
            <person name="Wang G."/>
            <person name="Cheng J."/>
            <person name="Tian M."/>
            <person name="Pan X."/>
            <person name="Warren A."/>
            <person name="Jiang C."/>
            <person name="Yuan D."/>
            <person name="Miao W."/>
        </authorList>
    </citation>
    <scope>NUCLEOTIDE SEQUENCE [LARGE SCALE GENOMIC DNA]</scope>
    <source>
        <strain evidence="16">36N120E</strain>
    </source>
</reference>
<keyword evidence="7 14" id="KW-0547">Nucleotide-binding</keyword>
<dbReference type="CDD" id="cd02189">
    <property type="entry name" value="delta_zeta_tubulin-like"/>
    <property type="match status" value="1"/>
</dbReference>
<dbReference type="Gene3D" id="3.40.50.1440">
    <property type="entry name" value="Tubulin/FtsZ, GTPase domain"/>
    <property type="match status" value="1"/>
</dbReference>
<dbReference type="GO" id="GO:0007017">
    <property type="term" value="P:microtubule-based process"/>
    <property type="evidence" value="ECO:0007669"/>
    <property type="project" value="InterPro"/>
</dbReference>
<evidence type="ECO:0000313" key="16">
    <source>
        <dbReference type="EMBL" id="KRW98947.1"/>
    </source>
</evidence>
<keyword evidence="11" id="KW-0966">Cell projection</keyword>
<evidence type="ECO:0000256" key="3">
    <source>
        <dbReference type="ARBA" id="ARBA00004138"/>
    </source>
</evidence>
<dbReference type="SUPFAM" id="SSF55307">
    <property type="entry name" value="Tubulin C-terminal domain-like"/>
    <property type="match status" value="1"/>
</dbReference>
<dbReference type="SMART" id="SM00864">
    <property type="entry name" value="Tubulin"/>
    <property type="match status" value="1"/>
</dbReference>
<dbReference type="GO" id="GO:0005525">
    <property type="term" value="F:GTP binding"/>
    <property type="evidence" value="ECO:0007669"/>
    <property type="project" value="UniProtKB-UniRule"/>
</dbReference>
<evidence type="ECO:0000256" key="1">
    <source>
        <dbReference type="ARBA" id="ARBA00004114"/>
    </source>
</evidence>
<dbReference type="FunCoup" id="A0A0V0Q9P2">
    <property type="interactions" value="13"/>
</dbReference>
<dbReference type="OrthoDB" id="10250004at2759"/>
<keyword evidence="6 14" id="KW-0493">Microtubule</keyword>
<dbReference type="Proteomes" id="UP000054937">
    <property type="component" value="Unassembled WGS sequence"/>
</dbReference>
<evidence type="ECO:0000256" key="5">
    <source>
        <dbReference type="ARBA" id="ARBA00014184"/>
    </source>
</evidence>
<evidence type="ECO:0000256" key="7">
    <source>
        <dbReference type="ARBA" id="ARBA00022741"/>
    </source>
</evidence>
<dbReference type="GO" id="GO:0005634">
    <property type="term" value="C:nucleus"/>
    <property type="evidence" value="ECO:0007669"/>
    <property type="project" value="UniProtKB-SubCell"/>
</dbReference>
<evidence type="ECO:0000256" key="2">
    <source>
        <dbReference type="ARBA" id="ARBA00004123"/>
    </source>
</evidence>
<evidence type="ECO:0000256" key="8">
    <source>
        <dbReference type="ARBA" id="ARBA00022794"/>
    </source>
</evidence>
<dbReference type="PRINTS" id="PR01161">
    <property type="entry name" value="TUBULIN"/>
</dbReference>
<evidence type="ECO:0000256" key="11">
    <source>
        <dbReference type="ARBA" id="ARBA00023273"/>
    </source>
</evidence>
<dbReference type="InterPro" id="IPR002967">
    <property type="entry name" value="Delta_tubulin"/>
</dbReference>
<sequence length="434" mass="50381">MSIITLQIGQCGNQLGNTFYSNLNQEILQSSEAHQAIAYDTFFMQSEKEKQLTPKSILIDMEPKVVDKCLNQKLYSTDQYKYDKQFSFVNQEGSGNNWSYGYNKHGEQSKENIIELVRKMLEQVDFCQGFIIMQSMAGGTGSGLGSCIVKQLNDFFDEIPRINFCIMPHQSGEVILQCYNSVLTMTSLYENSDGILLFENDYIQKICNKQLKIKSPSLDDMNKVIANQLTSLLFPVISQNKQVHSSLQNKFQIIEDIQENLLLNPKYKIMSLSNIPQMPNQSMGFNNDQWSSLDKRLFQMGITNSTEDQVNWNINPSSQNALKSFGNLVIVRGEDYNKYEIEKSQFLDKRIYRNERVICKYFFDSHYFNSYHRTIACLSNSQQCLQSLNSIANRSHTMFQENAYLYQYYQHGMEKEDFLQSQGMFEQIIQNYSF</sequence>
<dbReference type="InterPro" id="IPR008280">
    <property type="entry name" value="Tub_FtsZ_C"/>
</dbReference>
<dbReference type="InParanoid" id="A0A0V0Q9P2"/>
<comment type="function">
    <text evidence="13">Acts as a positive regulator of hedgehog signaling and regulates ciliary function.</text>
</comment>